<gene>
    <name evidence="1" type="ORF">EHQ53_14070</name>
</gene>
<sequence length="61" mass="6720">MDKLLQPKLKQSEAISLQENMATELTAAFKLMAAEVEALLDEAGKEGWTIEELQTALEGIE</sequence>
<comment type="caution">
    <text evidence="1">The sequence shown here is derived from an EMBL/GenBank/DDBJ whole genome shotgun (WGS) entry which is preliminary data.</text>
</comment>
<protein>
    <submittedName>
        <fullName evidence="1">Uncharacterized protein</fullName>
    </submittedName>
</protein>
<reference evidence="2" key="1">
    <citation type="journal article" date="2019" name="PLoS Negl. Trop. Dis.">
        <title>Revisiting the worldwide diversity of Leptospira species in the environment.</title>
        <authorList>
            <person name="Vincent A.T."/>
            <person name="Schiettekatte O."/>
            <person name="Bourhy P."/>
            <person name="Veyrier F.J."/>
            <person name="Picardeau M."/>
        </authorList>
    </citation>
    <scope>NUCLEOTIDE SEQUENCE [LARGE SCALE GENOMIC DNA]</scope>
    <source>
        <strain evidence="2">201702690</strain>
    </source>
</reference>
<dbReference type="RefSeq" id="WP_135646419.1">
    <property type="nucleotide sequence ID" value="NZ_RQGC01000009.1"/>
</dbReference>
<keyword evidence="2" id="KW-1185">Reference proteome</keyword>
<proteinExistence type="predicted"/>
<evidence type="ECO:0000313" key="1">
    <source>
        <dbReference type="EMBL" id="TGL39644.1"/>
    </source>
</evidence>
<dbReference type="Proteomes" id="UP000297273">
    <property type="component" value="Unassembled WGS sequence"/>
</dbReference>
<dbReference type="EMBL" id="RQGC01000009">
    <property type="protein sequence ID" value="TGL39644.1"/>
    <property type="molecule type" value="Genomic_DNA"/>
</dbReference>
<organism evidence="1 2">
    <name type="scientific">Leptospira langatensis</name>
    <dbReference type="NCBI Taxonomy" id="2484983"/>
    <lineage>
        <taxon>Bacteria</taxon>
        <taxon>Pseudomonadati</taxon>
        <taxon>Spirochaetota</taxon>
        <taxon>Spirochaetia</taxon>
        <taxon>Leptospirales</taxon>
        <taxon>Leptospiraceae</taxon>
        <taxon>Leptospira</taxon>
    </lineage>
</organism>
<name>A0ABY2M988_9LEPT</name>
<accession>A0ABY2M988</accession>
<evidence type="ECO:0000313" key="2">
    <source>
        <dbReference type="Proteomes" id="UP000297273"/>
    </source>
</evidence>